<dbReference type="RefSeq" id="WP_231116149.1">
    <property type="nucleotide sequence ID" value="NZ_SGXD01000002.1"/>
</dbReference>
<keyword evidence="1" id="KW-0472">Membrane</keyword>
<keyword evidence="4" id="KW-1185">Reference proteome</keyword>
<comment type="function">
    <text evidence="1">Could be involved in insertion of integral membrane proteins into the membrane.</text>
</comment>
<evidence type="ECO:0000256" key="1">
    <source>
        <dbReference type="HAMAP-Rule" id="MF_00386"/>
    </source>
</evidence>
<evidence type="ECO:0000313" key="3">
    <source>
        <dbReference type="EMBL" id="RZS89633.1"/>
    </source>
</evidence>
<keyword evidence="1" id="KW-1003">Cell membrane</keyword>
<feature type="region of interest" description="Disordered" evidence="2">
    <location>
        <begin position="1"/>
        <end position="20"/>
    </location>
</feature>
<accession>A0A4Q7NRD7</accession>
<evidence type="ECO:0000256" key="2">
    <source>
        <dbReference type="SAM" id="MobiDB-lite"/>
    </source>
</evidence>
<dbReference type="EMBL" id="SGXD01000002">
    <property type="protein sequence ID" value="RZS89633.1"/>
    <property type="molecule type" value="Genomic_DNA"/>
</dbReference>
<evidence type="ECO:0000313" key="4">
    <source>
        <dbReference type="Proteomes" id="UP000293638"/>
    </source>
</evidence>
<dbReference type="GO" id="GO:0005886">
    <property type="term" value="C:plasma membrane"/>
    <property type="evidence" value="ECO:0007669"/>
    <property type="project" value="UniProtKB-SubCell"/>
</dbReference>
<comment type="caution">
    <text evidence="3">The sequence shown here is derived from an EMBL/GenBank/DDBJ whole genome shotgun (WGS) entry which is preliminary data.</text>
</comment>
<sequence length="174" mass="18134">MGHQTAMVWSNGGRRRSGRYGQGGYGQGWGGGGYGQGPFGGGPFGGGGGGYYGRRGGGGGGGGCLRDLLLLDAGCCLAESLGCGGNLLLVAPRLLRAQRASREGTWALRLVRAYRTQVSPRRARPCCRMEPSCSAYAEEALLRHGTRRGTVLAARRLLRCRPGGPRGLDPVPDA</sequence>
<reference evidence="3 4" key="1">
    <citation type="submission" date="2019-02" db="EMBL/GenBank/DDBJ databases">
        <title>Genomic Encyclopedia of Type Strains, Phase IV (KMG-IV): sequencing the most valuable type-strain genomes for metagenomic binning, comparative biology and taxonomic classification.</title>
        <authorList>
            <person name="Goeker M."/>
        </authorList>
    </citation>
    <scope>NUCLEOTIDE SEQUENCE [LARGE SCALE GENOMIC DNA]</scope>
    <source>
        <strain evidence="3 4">DSM 45622</strain>
    </source>
</reference>
<dbReference type="AlphaFoldDB" id="A0A4Q7NRD7"/>
<comment type="subcellular location">
    <subcellularLocation>
        <location evidence="1">Cell membrane</location>
        <topology evidence="1">Peripheral membrane protein</topology>
        <orientation evidence="1">Cytoplasmic side</orientation>
    </subcellularLocation>
</comment>
<dbReference type="PANTHER" id="PTHR33383">
    <property type="entry name" value="MEMBRANE PROTEIN INSERTION EFFICIENCY FACTOR-RELATED"/>
    <property type="match status" value="1"/>
</dbReference>
<dbReference type="Pfam" id="PF01809">
    <property type="entry name" value="YidD"/>
    <property type="match status" value="1"/>
</dbReference>
<dbReference type="NCBIfam" id="TIGR00278">
    <property type="entry name" value="membrane protein insertion efficiency factor YidD"/>
    <property type="match status" value="1"/>
</dbReference>
<comment type="similarity">
    <text evidence="1">Belongs to the UPF0161 family.</text>
</comment>
<dbReference type="Proteomes" id="UP000293638">
    <property type="component" value="Unassembled WGS sequence"/>
</dbReference>
<dbReference type="PANTHER" id="PTHR33383:SF1">
    <property type="entry name" value="MEMBRANE PROTEIN INSERTION EFFICIENCY FACTOR-RELATED"/>
    <property type="match status" value="1"/>
</dbReference>
<dbReference type="SMART" id="SM01234">
    <property type="entry name" value="Haemolytic"/>
    <property type="match status" value="1"/>
</dbReference>
<protein>
    <recommendedName>
        <fullName evidence="1">Putative membrane protein insertion efficiency factor</fullName>
    </recommendedName>
</protein>
<dbReference type="HAMAP" id="MF_00386">
    <property type="entry name" value="UPF0161_YidD"/>
    <property type="match status" value="1"/>
</dbReference>
<name>A0A4Q7NRD7_9ACTN</name>
<proteinExistence type="inferred from homology"/>
<dbReference type="InterPro" id="IPR002696">
    <property type="entry name" value="Membr_insert_effic_factor_YidD"/>
</dbReference>
<gene>
    <name evidence="3" type="ORF">EV189_1402</name>
</gene>
<organism evidence="3 4">
    <name type="scientific">Motilibacter rhizosphaerae</name>
    <dbReference type="NCBI Taxonomy" id="598652"/>
    <lineage>
        <taxon>Bacteria</taxon>
        <taxon>Bacillati</taxon>
        <taxon>Actinomycetota</taxon>
        <taxon>Actinomycetes</taxon>
        <taxon>Motilibacterales</taxon>
        <taxon>Motilibacteraceae</taxon>
        <taxon>Motilibacter</taxon>
    </lineage>
</organism>